<evidence type="ECO:0000259" key="13">
    <source>
        <dbReference type="PROSITE" id="PS50280"/>
    </source>
</evidence>
<name>A0A914CAA5_9BILA</name>
<dbReference type="EC" id="2.1.1.359" evidence="3"/>
<evidence type="ECO:0000256" key="10">
    <source>
        <dbReference type="ARBA" id="ARBA00023242"/>
    </source>
</evidence>
<accession>A0A914CAA5</accession>
<dbReference type="InterPro" id="IPR038190">
    <property type="entry name" value="SRI_sf"/>
</dbReference>
<dbReference type="Pfam" id="PF00856">
    <property type="entry name" value="SET"/>
    <property type="match status" value="1"/>
</dbReference>
<dbReference type="SMART" id="SM00508">
    <property type="entry name" value="PostSET"/>
    <property type="match status" value="1"/>
</dbReference>
<evidence type="ECO:0000256" key="8">
    <source>
        <dbReference type="ARBA" id="ARBA00023015"/>
    </source>
</evidence>
<dbReference type="PANTHER" id="PTHR46711:SF1">
    <property type="entry name" value="HISTONE-LYSINE N-METHYLTRANSFERASE SETD2"/>
    <property type="match status" value="1"/>
</dbReference>
<dbReference type="GO" id="GO:0032259">
    <property type="term" value="P:methylation"/>
    <property type="evidence" value="ECO:0007669"/>
    <property type="project" value="UniProtKB-KW"/>
</dbReference>
<feature type="domain" description="AWS" evidence="15">
    <location>
        <begin position="459"/>
        <end position="511"/>
    </location>
</feature>
<dbReference type="InterPro" id="IPR044437">
    <property type="entry name" value="SETD2/Set2_SET"/>
</dbReference>
<dbReference type="SMART" id="SM00317">
    <property type="entry name" value="SET"/>
    <property type="match status" value="1"/>
</dbReference>
<dbReference type="PANTHER" id="PTHR46711">
    <property type="entry name" value="HISTONE-LYSINE N-METHYLTRANSFERASE SETD2"/>
    <property type="match status" value="1"/>
</dbReference>
<dbReference type="PROSITE" id="PS50020">
    <property type="entry name" value="WW_DOMAIN_2"/>
    <property type="match status" value="1"/>
</dbReference>
<evidence type="ECO:0000259" key="15">
    <source>
        <dbReference type="PROSITE" id="PS51215"/>
    </source>
</evidence>
<dbReference type="Gene3D" id="2.170.270.10">
    <property type="entry name" value="SET domain"/>
    <property type="match status" value="1"/>
</dbReference>
<dbReference type="SUPFAM" id="SSF82199">
    <property type="entry name" value="SET domain"/>
    <property type="match status" value="1"/>
</dbReference>
<dbReference type="PROSITE" id="PS51215">
    <property type="entry name" value="AWS"/>
    <property type="match status" value="1"/>
</dbReference>
<feature type="compositionally biased region" description="Basic and acidic residues" evidence="11">
    <location>
        <begin position="21"/>
        <end position="32"/>
    </location>
</feature>
<comment type="subcellular location">
    <subcellularLocation>
        <location evidence="2">Chromosome</location>
    </subcellularLocation>
    <subcellularLocation>
        <location evidence="1">Nucleus</location>
    </subcellularLocation>
</comment>
<dbReference type="PROSITE" id="PS50280">
    <property type="entry name" value="SET"/>
    <property type="match status" value="1"/>
</dbReference>
<dbReference type="InterPro" id="IPR006560">
    <property type="entry name" value="AWS_dom"/>
</dbReference>
<evidence type="ECO:0000256" key="6">
    <source>
        <dbReference type="ARBA" id="ARBA00022679"/>
    </source>
</evidence>
<reference evidence="17" key="1">
    <citation type="submission" date="2022-11" db="UniProtKB">
        <authorList>
            <consortium name="WormBaseParasite"/>
        </authorList>
    </citation>
    <scope>IDENTIFICATION</scope>
</reference>
<evidence type="ECO:0000313" key="16">
    <source>
        <dbReference type="Proteomes" id="UP000887540"/>
    </source>
</evidence>
<dbReference type="InterPro" id="IPR001202">
    <property type="entry name" value="WW_dom"/>
</dbReference>
<dbReference type="Gene3D" id="1.10.1740.100">
    <property type="entry name" value="Set2, Rpb1 interacting domain"/>
    <property type="match status" value="1"/>
</dbReference>
<sequence>MVGQLRGRKISRSPVSKHRKSDKEKEIQDLKRRIKEDLNTKNGIKKDMNIEMPKAIVEVSPLRSPANGLCIMNDSASSLDSMEIVRSKSSQDSFSCAHSLQNSKKGRGSSHSLNEFTGSKTKNLTAAARQSVLNSNVAVINASEAIHVAEHENNDNEKFNEAILVAENALLAANKLVELADHNVELVQSVLTQDSIDPLREVEDMTLTTSINERNILLEDKDEMTPVRLKMSKKFRLVSNSSENDLVDSAGESPHTNLVKQIDFASSSSSITSLDASDCGLDQNVLKTDIYSTSNEEAMPLSDAVLEKNQDESSVFGNDCVTKFVPTLFGFEEEDDEDDIPVPADQQKPNDLTPSLLLTEDSIITQEIASEQSPVDPSLKPLLNDTNDDEMQVCKVNEPSLEIKSEATEEVLDEILKPSTDSELDNVTLPVTAVEPERPKFVLIEENVILCGDSLIRESNPMLCFCNHSAADLKNGFGCGADCINRVLYMECGSRCRSGEFCQNKRFQKKKYPKLELFHTGLKGWGLRAVEDIQMGEFIIEYVGDVIDAHQMGKRARRYSRDPNHKHHYFMALKSGAVIDATVRGNLSRFVNHSCDPNAETQKWTVNRRLCVGFFSTRTIKAGQEIVFNYQFERFGKKAQKCYCGSSNCSGWIGMKEGEELEEENKNEDFPEEEEESDEEDTLEVVNVPSKKLPNRKRPSHIDGKAMPPAKRGRKAKNLSEKKQMAEEKRLREIAKEVEKFISAGHMRNQDHVLAFNRLMVRIDEISLRSRMVDHLIASEDENIYRLFIEKFGLTLLWTWLGDDYAGRAKAHDLIKFKKRIVFLLHRLPIRTKNHVVQSNLLTLIKKIAEQELPESLIIKNMMDEMLDSVVAAEDFVDDVDRPHVIKKNEVEVLFERLKESCVSLYEKWIALKDDFKIPKKDKSAIASSTDSMNRVSLLPIRPVPPQQLLQRRSSTEFSNDGSRFGFNKSVVDRQSLFRQNRNQQKPFTPTPRQPRAFSQKDRLIHETARRFDSPSTFSRNDMELASSSNSPDERANHWAAKPINHAQKPTMSSAKPLSIATNYPDVKEDGMSPLSKSRAVISRINNMLKTPGTPHNTEAGDIMKSISLDEVPLPPPLHAPQLPFVLPPNYLQNSQFGTTIPYLAPTPIGLLPMPLPQNLEEVDQQITSVLEHLRMLQDYRAQMLVYVKKNNLPENSSLSAQTPDQRLDRPSPVLSENVPANSHVTPPVVSSTTAATTDAAIIDVDEVATTTLVATTSNAPTTEDIIPIDHVDTHSVKSENTRRESREKKESKWIEARDSEGNIYYYHKDTRETVWEIPEENDDNKADTTTDRSEARAKFKAEVSGFIRTLVEPYRKKKFSTGDDFKHFVRKHTKSVVEKEEAKHPNGDLKFTDSIKKKTKEYINAVIKKLDKKTSSHDPLPNTPQVSI</sequence>
<dbReference type="CDD" id="cd19172">
    <property type="entry name" value="SET_SETD2"/>
    <property type="match status" value="1"/>
</dbReference>
<dbReference type="InterPro" id="IPR003616">
    <property type="entry name" value="Post-SET_dom"/>
</dbReference>
<feature type="compositionally biased region" description="Polar residues" evidence="11">
    <location>
        <begin position="1014"/>
        <end position="1031"/>
    </location>
</feature>
<evidence type="ECO:0000256" key="11">
    <source>
        <dbReference type="SAM" id="MobiDB-lite"/>
    </source>
</evidence>
<feature type="domain" description="WW" evidence="12">
    <location>
        <begin position="1288"/>
        <end position="1321"/>
    </location>
</feature>
<keyword evidence="7" id="KW-0949">S-adenosyl-L-methionine</keyword>
<dbReference type="GO" id="GO:0005694">
    <property type="term" value="C:chromosome"/>
    <property type="evidence" value="ECO:0007669"/>
    <property type="project" value="UniProtKB-SubCell"/>
</dbReference>
<feature type="compositionally biased region" description="Acidic residues" evidence="11">
    <location>
        <begin position="660"/>
        <end position="683"/>
    </location>
</feature>
<feature type="compositionally biased region" description="Basic and acidic residues" evidence="11">
    <location>
        <begin position="999"/>
        <end position="1013"/>
    </location>
</feature>
<dbReference type="InterPro" id="IPR046341">
    <property type="entry name" value="SET_dom_sf"/>
</dbReference>
<evidence type="ECO:0000256" key="4">
    <source>
        <dbReference type="ARBA" id="ARBA00022454"/>
    </source>
</evidence>
<keyword evidence="5" id="KW-0489">Methyltransferase</keyword>
<feature type="domain" description="SET" evidence="13">
    <location>
        <begin position="513"/>
        <end position="631"/>
    </location>
</feature>
<dbReference type="WBParaSite" id="ACRNAN_Path_698.g2621.t1">
    <property type="protein sequence ID" value="ACRNAN_Path_698.g2621.t1"/>
    <property type="gene ID" value="ACRNAN_Path_698.g2621"/>
</dbReference>
<feature type="compositionally biased region" description="Polar residues" evidence="11">
    <location>
        <begin position="1195"/>
        <end position="1205"/>
    </location>
</feature>
<evidence type="ECO:0000313" key="17">
    <source>
        <dbReference type="WBParaSite" id="ACRNAN_Path_698.g2621.t1"/>
    </source>
</evidence>
<dbReference type="Gene3D" id="2.20.70.10">
    <property type="match status" value="1"/>
</dbReference>
<feature type="region of interest" description="Disordered" evidence="11">
    <location>
        <begin position="1"/>
        <end position="32"/>
    </location>
</feature>
<keyword evidence="4" id="KW-0158">Chromosome</keyword>
<dbReference type="InterPro" id="IPR036020">
    <property type="entry name" value="WW_dom_sf"/>
</dbReference>
<dbReference type="InterPro" id="IPR013257">
    <property type="entry name" value="SRI"/>
</dbReference>
<evidence type="ECO:0000256" key="2">
    <source>
        <dbReference type="ARBA" id="ARBA00004286"/>
    </source>
</evidence>
<dbReference type="SMART" id="SM00456">
    <property type="entry name" value="WW"/>
    <property type="match status" value="1"/>
</dbReference>
<dbReference type="GO" id="GO:0140955">
    <property type="term" value="F:histone H3K36 trimethyltransferase activity"/>
    <property type="evidence" value="ECO:0007669"/>
    <property type="project" value="UniProtKB-EC"/>
</dbReference>
<dbReference type="SUPFAM" id="SSF51045">
    <property type="entry name" value="WW domain"/>
    <property type="match status" value="1"/>
</dbReference>
<dbReference type="InterPro" id="IPR042294">
    <property type="entry name" value="SETD2_animal"/>
</dbReference>
<evidence type="ECO:0000256" key="1">
    <source>
        <dbReference type="ARBA" id="ARBA00004123"/>
    </source>
</evidence>
<protein>
    <recommendedName>
        <fullName evidence="3">[histone H3]-lysine(36) N-trimethyltransferase</fullName>
        <ecNumber evidence="3">2.1.1.359</ecNumber>
    </recommendedName>
</protein>
<dbReference type="CDD" id="cd00201">
    <property type="entry name" value="WW"/>
    <property type="match status" value="1"/>
</dbReference>
<feature type="region of interest" description="Disordered" evidence="11">
    <location>
        <begin position="660"/>
        <end position="723"/>
    </location>
</feature>
<dbReference type="Pfam" id="PF00397">
    <property type="entry name" value="WW"/>
    <property type="match status" value="1"/>
</dbReference>
<dbReference type="SMART" id="SM00570">
    <property type="entry name" value="AWS"/>
    <property type="match status" value="1"/>
</dbReference>
<feature type="region of interest" description="Disordered" evidence="11">
    <location>
        <begin position="1195"/>
        <end position="1232"/>
    </location>
</feature>
<dbReference type="Pfam" id="PF17907">
    <property type="entry name" value="AWS"/>
    <property type="match status" value="1"/>
</dbReference>
<dbReference type="GO" id="GO:0006355">
    <property type="term" value="P:regulation of DNA-templated transcription"/>
    <property type="evidence" value="ECO:0007669"/>
    <property type="project" value="InterPro"/>
</dbReference>
<feature type="domain" description="Post-SET" evidence="14">
    <location>
        <begin position="638"/>
        <end position="654"/>
    </location>
</feature>
<dbReference type="Pfam" id="PF08236">
    <property type="entry name" value="SRI"/>
    <property type="match status" value="1"/>
</dbReference>
<dbReference type="InterPro" id="IPR001214">
    <property type="entry name" value="SET_dom"/>
</dbReference>
<evidence type="ECO:0000256" key="7">
    <source>
        <dbReference type="ARBA" id="ARBA00022691"/>
    </source>
</evidence>
<keyword evidence="8" id="KW-0805">Transcription regulation</keyword>
<dbReference type="GO" id="GO:0005634">
    <property type="term" value="C:nucleus"/>
    <property type="evidence" value="ECO:0007669"/>
    <property type="project" value="UniProtKB-SubCell"/>
</dbReference>
<dbReference type="Proteomes" id="UP000887540">
    <property type="component" value="Unplaced"/>
</dbReference>
<keyword evidence="10" id="KW-0539">Nucleus</keyword>
<evidence type="ECO:0000256" key="3">
    <source>
        <dbReference type="ARBA" id="ARBA00012178"/>
    </source>
</evidence>
<evidence type="ECO:0000256" key="5">
    <source>
        <dbReference type="ARBA" id="ARBA00022603"/>
    </source>
</evidence>
<evidence type="ECO:0000256" key="9">
    <source>
        <dbReference type="ARBA" id="ARBA00023163"/>
    </source>
</evidence>
<keyword evidence="9" id="KW-0804">Transcription</keyword>
<organism evidence="16 17">
    <name type="scientific">Acrobeloides nanus</name>
    <dbReference type="NCBI Taxonomy" id="290746"/>
    <lineage>
        <taxon>Eukaryota</taxon>
        <taxon>Metazoa</taxon>
        <taxon>Ecdysozoa</taxon>
        <taxon>Nematoda</taxon>
        <taxon>Chromadorea</taxon>
        <taxon>Rhabditida</taxon>
        <taxon>Tylenchina</taxon>
        <taxon>Cephalobomorpha</taxon>
        <taxon>Cephaloboidea</taxon>
        <taxon>Cephalobidae</taxon>
        <taxon>Acrobeloides</taxon>
    </lineage>
</organism>
<keyword evidence="16" id="KW-1185">Reference proteome</keyword>
<feature type="region of interest" description="Disordered" evidence="11">
    <location>
        <begin position="95"/>
        <end position="116"/>
    </location>
</feature>
<dbReference type="PROSITE" id="PS50868">
    <property type="entry name" value="POST_SET"/>
    <property type="match status" value="1"/>
</dbReference>
<evidence type="ECO:0000259" key="12">
    <source>
        <dbReference type="PROSITE" id="PS50020"/>
    </source>
</evidence>
<feature type="region of interest" description="Disordered" evidence="11">
    <location>
        <begin position="978"/>
        <end position="1035"/>
    </location>
</feature>
<evidence type="ECO:0000259" key="14">
    <source>
        <dbReference type="PROSITE" id="PS50868"/>
    </source>
</evidence>
<keyword evidence="6" id="KW-0808">Transferase</keyword>
<proteinExistence type="predicted"/>
<feature type="compositionally biased region" description="Polar residues" evidence="11">
    <location>
        <begin position="978"/>
        <end position="988"/>
    </location>
</feature>
<feature type="compositionally biased region" description="Basic residues" evidence="11">
    <location>
        <begin position="1"/>
        <end position="20"/>
    </location>
</feature>